<dbReference type="EMBL" id="AGNL01038564">
    <property type="protein sequence ID" value="EJK53073.1"/>
    <property type="molecule type" value="Genomic_DNA"/>
</dbReference>
<dbReference type="PANTHER" id="PTHR45625:SF1">
    <property type="entry name" value="RING-TYPE E3 UBIQUITIN-PROTEIN LIGASE PPIL2"/>
    <property type="match status" value="1"/>
</dbReference>
<dbReference type="SMART" id="SM00504">
    <property type="entry name" value="Ubox"/>
    <property type="match status" value="1"/>
</dbReference>
<dbReference type="SUPFAM" id="SSF50891">
    <property type="entry name" value="Cyclophilin-like"/>
    <property type="match status" value="1"/>
</dbReference>
<dbReference type="OrthoDB" id="30774at2759"/>
<dbReference type="InterPro" id="IPR003613">
    <property type="entry name" value="Ubox_domain"/>
</dbReference>
<dbReference type="Gene3D" id="3.30.40.10">
    <property type="entry name" value="Zinc/RING finger domain, C3HC4 (zinc finger)"/>
    <property type="match status" value="1"/>
</dbReference>
<dbReference type="InterPro" id="IPR020892">
    <property type="entry name" value="Cyclophilin-type_PPIase_CS"/>
</dbReference>
<evidence type="ECO:0000256" key="9">
    <source>
        <dbReference type="ARBA" id="ARBA00023235"/>
    </source>
</evidence>
<feature type="compositionally biased region" description="Polar residues" evidence="11">
    <location>
        <begin position="195"/>
        <end position="204"/>
    </location>
</feature>
<keyword evidence="6" id="KW-0808">Transferase</keyword>
<feature type="domain" description="PPIase cyclophilin-type" evidence="12">
    <location>
        <begin position="322"/>
        <end position="468"/>
    </location>
</feature>
<dbReference type="Gene3D" id="2.40.100.10">
    <property type="entry name" value="Cyclophilin-like"/>
    <property type="match status" value="1"/>
</dbReference>
<sequence length="568" mass="63850">MVKRQKEKQYQSAREHRANQALRSGGSRGESAGARPLPFDCCALTLMPYQSPVCTVDGIIFDNSAITQHLLKHKTDPVSGNKLATRDLITLNMDKTEEGQWQCPVLNKPFTNRTKVVAIRQRPPGNEANVYSYEAYNELNIKARNHLDLTTGLRFSKDDVIVLNDPDDKDLQRMRDIQNFCHTKAMREENDRKQSSASGSQANVKYNLTADRILQKLDKEKRKREKASEEQAKKLLKTEEDEDVSKKSGYSTKDLKIYADELISAKHMTSGKASGSLTSTAMDIQRENTARLATEDEIVDSQVEQLKRLKKKGTVRMYTNRGNMDISVHCDIVPRTALNFMLLAHQGEYDGSKFHRSIKNFMIQGGKKPGSKGADGGSSVWGKPFRDEFDDRLKHSGKGVVSMANSGPKSNLRQFFITYNSCSHLDRKHSVFGKVVGGLDILRQIEKIPTDEDTDKPLETIKIERMELLDDPVSEALELERRRIEERKNEKRKAAESRQAGALGGSAGKSATKIKESKSEAVADEDKPSIGKYLKEKKKKKKKGSEDLVVSRLPPPPKKTSFGDFSGW</sequence>
<feature type="region of interest" description="Disordered" evidence="11">
    <location>
        <begin position="486"/>
        <end position="568"/>
    </location>
</feature>
<dbReference type="InterPro" id="IPR044666">
    <property type="entry name" value="Cyclophilin_A-like"/>
</dbReference>
<dbReference type="PROSITE" id="PS00170">
    <property type="entry name" value="CSA_PPIASE_1"/>
    <property type="match status" value="1"/>
</dbReference>
<name>K0RH75_THAOC</name>
<dbReference type="FunFam" id="2.40.100.10:FF:000014">
    <property type="entry name" value="Peptidyl-prolyl cis-trans isomerase cyp65"/>
    <property type="match status" value="1"/>
</dbReference>
<evidence type="ECO:0000313" key="14">
    <source>
        <dbReference type="EMBL" id="EJK53073.1"/>
    </source>
</evidence>
<dbReference type="OMA" id="NFIKHCA"/>
<keyword evidence="15" id="KW-1185">Reference proteome</keyword>
<feature type="region of interest" description="Disordered" evidence="11">
    <location>
        <begin position="185"/>
        <end position="204"/>
    </location>
</feature>
<feature type="compositionally biased region" description="Basic and acidic residues" evidence="11">
    <location>
        <begin position="217"/>
        <end position="238"/>
    </location>
</feature>
<evidence type="ECO:0000256" key="10">
    <source>
        <dbReference type="ARBA" id="ARBA00023242"/>
    </source>
</evidence>
<gene>
    <name evidence="14" type="ORF">THAOC_27557</name>
</gene>
<dbReference type="Proteomes" id="UP000266841">
    <property type="component" value="Unassembled WGS sequence"/>
</dbReference>
<evidence type="ECO:0000256" key="2">
    <source>
        <dbReference type="ARBA" id="ARBA00000971"/>
    </source>
</evidence>
<protein>
    <recommendedName>
        <fullName evidence="16">RING-type E3 ubiquitin transferase</fullName>
    </recommendedName>
</protein>
<keyword evidence="8" id="KW-0697">Rotamase</keyword>
<reference evidence="14 15" key="1">
    <citation type="journal article" date="2012" name="Genome Biol.">
        <title>Genome and low-iron response of an oceanic diatom adapted to chronic iron limitation.</title>
        <authorList>
            <person name="Lommer M."/>
            <person name="Specht M."/>
            <person name="Roy A.S."/>
            <person name="Kraemer L."/>
            <person name="Andreson R."/>
            <person name="Gutowska M.A."/>
            <person name="Wolf J."/>
            <person name="Bergner S.V."/>
            <person name="Schilhabel M.B."/>
            <person name="Klostermeier U.C."/>
            <person name="Beiko R.G."/>
            <person name="Rosenstiel P."/>
            <person name="Hippler M."/>
            <person name="Laroche J."/>
        </authorList>
    </citation>
    <scope>NUCLEOTIDE SEQUENCE [LARGE SCALE GENOMIC DNA]</scope>
    <source>
        <strain evidence="14 15">CCMP1005</strain>
    </source>
</reference>
<evidence type="ECO:0000259" key="12">
    <source>
        <dbReference type="PROSITE" id="PS50072"/>
    </source>
</evidence>
<comment type="catalytic activity">
    <reaction evidence="2">
        <text>[protein]-peptidylproline (omega=180) = [protein]-peptidylproline (omega=0)</text>
        <dbReference type="Rhea" id="RHEA:16237"/>
        <dbReference type="Rhea" id="RHEA-COMP:10747"/>
        <dbReference type="Rhea" id="RHEA-COMP:10748"/>
        <dbReference type="ChEBI" id="CHEBI:83833"/>
        <dbReference type="ChEBI" id="CHEBI:83834"/>
        <dbReference type="EC" id="5.2.1.8"/>
    </reaction>
</comment>
<evidence type="ECO:0000256" key="5">
    <source>
        <dbReference type="ARBA" id="ARBA00007930"/>
    </source>
</evidence>
<evidence type="ECO:0000259" key="13">
    <source>
        <dbReference type="PROSITE" id="PS51698"/>
    </source>
</evidence>
<feature type="compositionally biased region" description="Basic and acidic residues" evidence="11">
    <location>
        <begin position="513"/>
        <end position="529"/>
    </location>
</feature>
<feature type="domain" description="U-box" evidence="13">
    <location>
        <begin position="35"/>
        <end position="108"/>
    </location>
</feature>
<dbReference type="SUPFAM" id="SSF57850">
    <property type="entry name" value="RING/U-box"/>
    <property type="match status" value="1"/>
</dbReference>
<comment type="caution">
    <text evidence="14">The sequence shown here is derived from an EMBL/GenBank/DDBJ whole genome shotgun (WGS) entry which is preliminary data.</text>
</comment>
<feature type="region of interest" description="Disordered" evidence="11">
    <location>
        <begin position="217"/>
        <end position="246"/>
    </location>
</feature>
<dbReference type="PRINTS" id="PR00153">
    <property type="entry name" value="CSAPPISMRASE"/>
</dbReference>
<comment type="catalytic activity">
    <reaction evidence="1">
        <text>S-ubiquitinyl-[E2 ubiquitin-conjugating enzyme]-L-cysteine + [acceptor protein]-L-lysine = [E2 ubiquitin-conjugating enzyme]-L-cysteine + N(6)-ubiquitinyl-[acceptor protein]-L-lysine.</text>
        <dbReference type="EC" id="2.3.2.27"/>
    </reaction>
</comment>
<evidence type="ECO:0000256" key="1">
    <source>
        <dbReference type="ARBA" id="ARBA00000900"/>
    </source>
</evidence>
<evidence type="ECO:0008006" key="16">
    <source>
        <dbReference type="Google" id="ProtNLM"/>
    </source>
</evidence>
<evidence type="ECO:0000256" key="8">
    <source>
        <dbReference type="ARBA" id="ARBA00023110"/>
    </source>
</evidence>
<accession>K0RH75</accession>
<dbReference type="GO" id="GO:0006457">
    <property type="term" value="P:protein folding"/>
    <property type="evidence" value="ECO:0007669"/>
    <property type="project" value="InterPro"/>
</dbReference>
<dbReference type="GO" id="GO:0003755">
    <property type="term" value="F:peptidyl-prolyl cis-trans isomerase activity"/>
    <property type="evidence" value="ECO:0007669"/>
    <property type="project" value="UniProtKB-KW"/>
</dbReference>
<dbReference type="GO" id="GO:0061630">
    <property type="term" value="F:ubiquitin protein ligase activity"/>
    <property type="evidence" value="ECO:0007669"/>
    <property type="project" value="UniProtKB-EC"/>
</dbReference>
<comment type="function">
    <text evidence="3">May catalyze the cis-trans isomerization of proline imidic peptide bonds in oligopeptides thereby assisting the folding of proteins. May also function as a chaperone, playing a role in intracellular transport of proteins. May also have a protein ubiquitin ligase activity acting as an E3 ubiquitin protein ligase or as a ubiquitin-ubiquitin ligase promoting elongation of ubiquitin chains on proteins.</text>
</comment>
<keyword evidence="10" id="KW-0539">Nucleus</keyword>
<dbReference type="GO" id="GO:0071013">
    <property type="term" value="C:catalytic step 2 spliceosome"/>
    <property type="evidence" value="ECO:0007669"/>
    <property type="project" value="TreeGrafter"/>
</dbReference>
<evidence type="ECO:0000313" key="15">
    <source>
        <dbReference type="Proteomes" id="UP000266841"/>
    </source>
</evidence>
<proteinExistence type="inferred from homology"/>
<dbReference type="Pfam" id="PF04641">
    <property type="entry name" value="Rtf2"/>
    <property type="match status" value="1"/>
</dbReference>
<dbReference type="InterPro" id="IPR013083">
    <property type="entry name" value="Znf_RING/FYVE/PHD"/>
</dbReference>
<evidence type="ECO:0000256" key="4">
    <source>
        <dbReference type="ARBA" id="ARBA00004123"/>
    </source>
</evidence>
<keyword evidence="7" id="KW-0833">Ubl conjugation pathway</keyword>
<dbReference type="PROSITE" id="PS51698">
    <property type="entry name" value="U_BOX"/>
    <property type="match status" value="1"/>
</dbReference>
<feature type="compositionally biased region" description="Low complexity" evidence="11">
    <location>
        <begin position="21"/>
        <end position="32"/>
    </location>
</feature>
<evidence type="ECO:0000256" key="6">
    <source>
        <dbReference type="ARBA" id="ARBA00022679"/>
    </source>
</evidence>
<dbReference type="Pfam" id="PF00160">
    <property type="entry name" value="Pro_isomerase"/>
    <property type="match status" value="1"/>
</dbReference>
<dbReference type="PROSITE" id="PS50072">
    <property type="entry name" value="CSA_PPIASE_2"/>
    <property type="match status" value="1"/>
</dbReference>
<evidence type="ECO:0000256" key="11">
    <source>
        <dbReference type="SAM" id="MobiDB-lite"/>
    </source>
</evidence>
<feature type="compositionally biased region" description="Basic and acidic residues" evidence="11">
    <location>
        <begin position="486"/>
        <end position="496"/>
    </location>
</feature>
<dbReference type="AlphaFoldDB" id="K0RH75"/>
<dbReference type="eggNOG" id="KOG0883">
    <property type="taxonomic scope" value="Eukaryota"/>
</dbReference>
<feature type="compositionally biased region" description="Basic and acidic residues" evidence="11">
    <location>
        <begin position="7"/>
        <end position="18"/>
    </location>
</feature>
<feature type="region of interest" description="Disordered" evidence="11">
    <location>
        <begin position="1"/>
        <end position="32"/>
    </location>
</feature>
<evidence type="ECO:0000256" key="3">
    <source>
        <dbReference type="ARBA" id="ARBA00003697"/>
    </source>
</evidence>
<dbReference type="InterPro" id="IPR002130">
    <property type="entry name" value="Cyclophilin-type_PPIase_dom"/>
</dbReference>
<evidence type="ECO:0000256" key="7">
    <source>
        <dbReference type="ARBA" id="ARBA00022786"/>
    </source>
</evidence>
<comment type="subcellular location">
    <subcellularLocation>
        <location evidence="4">Nucleus</location>
    </subcellularLocation>
</comment>
<dbReference type="GO" id="GO:0000209">
    <property type="term" value="P:protein polyubiquitination"/>
    <property type="evidence" value="ECO:0007669"/>
    <property type="project" value="TreeGrafter"/>
</dbReference>
<dbReference type="InterPro" id="IPR029000">
    <property type="entry name" value="Cyclophilin-like_dom_sf"/>
</dbReference>
<comment type="similarity">
    <text evidence="5">Belongs to the cyclophilin-type PPIase family. PPIL2 subfamily.</text>
</comment>
<feature type="compositionally biased region" description="Basic and acidic residues" evidence="11">
    <location>
        <begin position="185"/>
        <end position="194"/>
    </location>
</feature>
<organism evidence="14 15">
    <name type="scientific">Thalassiosira oceanica</name>
    <name type="common">Marine diatom</name>
    <dbReference type="NCBI Taxonomy" id="159749"/>
    <lineage>
        <taxon>Eukaryota</taxon>
        <taxon>Sar</taxon>
        <taxon>Stramenopiles</taxon>
        <taxon>Ochrophyta</taxon>
        <taxon>Bacillariophyta</taxon>
        <taxon>Coscinodiscophyceae</taxon>
        <taxon>Thalassiosirophycidae</taxon>
        <taxon>Thalassiosirales</taxon>
        <taxon>Thalassiosiraceae</taxon>
        <taxon>Thalassiosira</taxon>
    </lineage>
</organism>
<dbReference type="PANTHER" id="PTHR45625">
    <property type="entry name" value="PEPTIDYL-PROLYL CIS-TRANS ISOMERASE-RELATED"/>
    <property type="match status" value="1"/>
</dbReference>
<keyword evidence="9" id="KW-0413">Isomerase</keyword>